<organism evidence="2 3">
    <name type="scientific">Enterocloster lavalensis</name>
    <dbReference type="NCBI Taxonomy" id="460384"/>
    <lineage>
        <taxon>Bacteria</taxon>
        <taxon>Bacillati</taxon>
        <taxon>Bacillota</taxon>
        <taxon>Clostridia</taxon>
        <taxon>Lachnospirales</taxon>
        <taxon>Lachnospiraceae</taxon>
        <taxon>Enterocloster</taxon>
    </lineage>
</organism>
<dbReference type="PANTHER" id="PTHR37478:SF2">
    <property type="entry name" value="UPF0251 PROTEIN TK0562"/>
    <property type="match status" value="1"/>
</dbReference>
<comment type="similarity">
    <text evidence="1">Belongs to the UPF0251 family.</text>
</comment>
<keyword evidence="3" id="KW-1185">Reference proteome</keyword>
<dbReference type="Proteomes" id="UP000198508">
    <property type="component" value="Unassembled WGS sequence"/>
</dbReference>
<sequence>MARPCKAKRVCAKPSVEVFGPLDQETDGKVELTLEEYETIRLIDLLECTQEECAVQMGVARTTVQAVYNTARRKIADCIVNGRGLEIRGGNYQICPNAAQCCGRNCGKRQCHARRCENKSGGCQNENCGNI</sequence>
<protein>
    <submittedName>
        <fullName evidence="2">Predicted DNA-binding protein, UPF0251 family</fullName>
    </submittedName>
</protein>
<accession>A0A1I0KDP0</accession>
<dbReference type="PANTHER" id="PTHR37478">
    <property type="match status" value="1"/>
</dbReference>
<proteinExistence type="inferred from homology"/>
<evidence type="ECO:0000313" key="2">
    <source>
        <dbReference type="EMBL" id="SEU21723.1"/>
    </source>
</evidence>
<dbReference type="SUPFAM" id="SSF88659">
    <property type="entry name" value="Sigma3 and sigma4 domains of RNA polymerase sigma factors"/>
    <property type="match status" value="1"/>
</dbReference>
<dbReference type="EMBL" id="FOIM01000064">
    <property type="protein sequence ID" value="SEU21723.1"/>
    <property type="molecule type" value="Genomic_DNA"/>
</dbReference>
<gene>
    <name evidence="2" type="ORF">SAMN05216313_1646</name>
</gene>
<dbReference type="GeneID" id="93279682"/>
<name>A0A1I0KDP0_9FIRM</name>
<reference evidence="3" key="1">
    <citation type="submission" date="2016-10" db="EMBL/GenBank/DDBJ databases">
        <authorList>
            <person name="Varghese N."/>
            <person name="Submissions S."/>
        </authorList>
    </citation>
    <scope>NUCLEOTIDE SEQUENCE [LARGE SCALE GENOMIC DNA]</scope>
    <source>
        <strain evidence="3">NLAE-zl-G277</strain>
    </source>
</reference>
<dbReference type="AlphaFoldDB" id="A0A1I0KDP0"/>
<dbReference type="InterPro" id="IPR013324">
    <property type="entry name" value="RNA_pol_sigma_r3/r4-like"/>
</dbReference>
<dbReference type="InterPro" id="IPR002852">
    <property type="entry name" value="UPF0251"/>
</dbReference>
<dbReference type="Pfam" id="PF02001">
    <property type="entry name" value="DUF134"/>
    <property type="match status" value="1"/>
</dbReference>
<dbReference type="RefSeq" id="WP_092371925.1">
    <property type="nucleotide sequence ID" value="NZ_CABJCG010000034.1"/>
</dbReference>
<dbReference type="STRING" id="460384.SAMN05216313_1646"/>
<evidence type="ECO:0000313" key="3">
    <source>
        <dbReference type="Proteomes" id="UP000198508"/>
    </source>
</evidence>
<dbReference type="GO" id="GO:0003677">
    <property type="term" value="F:DNA binding"/>
    <property type="evidence" value="ECO:0007669"/>
    <property type="project" value="UniProtKB-KW"/>
</dbReference>
<evidence type="ECO:0000256" key="1">
    <source>
        <dbReference type="ARBA" id="ARBA00009350"/>
    </source>
</evidence>
<keyword evidence="2" id="KW-0238">DNA-binding</keyword>